<evidence type="ECO:0000256" key="2">
    <source>
        <dbReference type="ARBA" id="ARBA00005982"/>
    </source>
</evidence>
<evidence type="ECO:0000259" key="8">
    <source>
        <dbReference type="Pfam" id="PF08743"/>
    </source>
</evidence>
<feature type="transmembrane region" description="Helical" evidence="7">
    <location>
        <begin position="728"/>
        <end position="752"/>
    </location>
</feature>
<feature type="transmembrane region" description="Helical" evidence="7">
    <location>
        <begin position="536"/>
        <end position="560"/>
    </location>
</feature>
<sequence length="933" mass="103735">MTRSVSREPEGRSEEDETKRLRMVKREKVDGAVRVESEDVESAMEIQGTAERRVLRSKYLAVRNQINDEKDDLSKPDSDNFITMMNKVENLHRQVQKPREQVADAEALLDLANTLVISVRSQSNEGITSSEFLTCLLTQFGQSNMTISAQDNTQNLIKWKDIGLLVSPAFRKSNGCCTMLGPMNTELKQRKPVVHRKRTQPATEKTRPEEIDDAGAGEKTDTDKNMFTMFGILRRKKSVSLECLILNRRSFAQTVENLFALSFLVKDGRAEIIVDEKGSHFVVPRNAPAANSVKSGEVAYLHFAFRFDFKDWKLMTDVVPDGEELMPDRRNPYFSSSQMEPPSHSSQATLPTTPIRKLTRNRGLVILEESVVDDSPEVNGTREIGIRRLNQGLATLAFFGVGVNLVLFLTRVLEQDNASAANNVSKWTGTVYMCSLIGAFLSDAYWGRYLTCTIFQLIFVLGLTLLSISSGLFLVKPTGCGDGKLACMPTSSIGTAIFYLAIYLIAFGYGGHQPTIVTFGSDQFDDANPTEKSSKAAFFGFFYFSLNAGSLFSNTILVYYEDSGRWTLGFLVSLGSAVLALALFLSGTRRYRYVKAYGNPLPRIAQVFVATAMKWDVVVPSNSDELYEVEGPESAIKGSRKIIHCNEFAFLDKAATIIENDLAGPANPWRLCTVTQVEEAKCILKMIPIWLCTIIYSVIFTQMASLFVEQGDVMNSNIGNFHLPAASMSAFDICSVLICTGIYSQILVPLTGKLSGNPKGLTELQRMGIGLIIGMLAMVAAGTTEIERLRHVIPGEKISTLSIFWQIPQYVLVGASEVFMYVGQLEFFNDQAPDGIKSFGSSLCMASMSLGNYTSSLLVNMIMTITGKGDKPGWIPEDLNTGHMDRFYFLIAVLTAFDFVFYLFCSKWYKSIVLEDSVKEVQMENKQDVHSMV</sequence>
<evidence type="ECO:0000256" key="1">
    <source>
        <dbReference type="ARBA" id="ARBA00004141"/>
    </source>
</evidence>
<name>A0A7J7CNW6_TRIWF</name>
<gene>
    <name evidence="9" type="ORF">HS088_TW15G01257</name>
</gene>
<organism evidence="9 10">
    <name type="scientific">Tripterygium wilfordii</name>
    <name type="common">Thunder God vine</name>
    <dbReference type="NCBI Taxonomy" id="458696"/>
    <lineage>
        <taxon>Eukaryota</taxon>
        <taxon>Viridiplantae</taxon>
        <taxon>Streptophyta</taxon>
        <taxon>Embryophyta</taxon>
        <taxon>Tracheophyta</taxon>
        <taxon>Spermatophyta</taxon>
        <taxon>Magnoliopsida</taxon>
        <taxon>eudicotyledons</taxon>
        <taxon>Gunneridae</taxon>
        <taxon>Pentapetalae</taxon>
        <taxon>rosids</taxon>
        <taxon>fabids</taxon>
        <taxon>Celastrales</taxon>
        <taxon>Celastraceae</taxon>
        <taxon>Tripterygium</taxon>
    </lineage>
</organism>
<keyword evidence="3 7" id="KW-0812">Transmembrane</keyword>
<evidence type="ECO:0000313" key="10">
    <source>
        <dbReference type="Proteomes" id="UP000593562"/>
    </source>
</evidence>
<dbReference type="SUPFAM" id="SSF103473">
    <property type="entry name" value="MFS general substrate transporter"/>
    <property type="match status" value="1"/>
</dbReference>
<dbReference type="InterPro" id="IPR000109">
    <property type="entry name" value="POT_fam"/>
</dbReference>
<dbReference type="GO" id="GO:0022857">
    <property type="term" value="F:transmembrane transporter activity"/>
    <property type="evidence" value="ECO:0007669"/>
    <property type="project" value="InterPro"/>
</dbReference>
<proteinExistence type="inferred from homology"/>
<feature type="domain" description="Non-structural maintenance of chromosome element 4 C-terminal" evidence="8">
    <location>
        <begin position="239"/>
        <end position="325"/>
    </location>
</feature>
<dbReference type="InterPro" id="IPR014854">
    <property type="entry name" value="Nse4_C"/>
</dbReference>
<dbReference type="InterPro" id="IPR036259">
    <property type="entry name" value="MFS_trans_sf"/>
</dbReference>
<feature type="transmembrane region" description="Helical" evidence="7">
    <location>
        <begin position="566"/>
        <end position="585"/>
    </location>
</feature>
<feature type="compositionally biased region" description="Basic residues" evidence="6">
    <location>
        <begin position="190"/>
        <end position="199"/>
    </location>
</feature>
<evidence type="ECO:0000256" key="4">
    <source>
        <dbReference type="ARBA" id="ARBA00022989"/>
    </source>
</evidence>
<protein>
    <submittedName>
        <fullName evidence="9">Protein NRT1/ PTR FAMILY 7.1-like</fullName>
    </submittedName>
</protein>
<evidence type="ECO:0000256" key="5">
    <source>
        <dbReference type="ARBA" id="ARBA00023136"/>
    </source>
</evidence>
<dbReference type="Proteomes" id="UP000593562">
    <property type="component" value="Unassembled WGS sequence"/>
</dbReference>
<evidence type="ECO:0000256" key="6">
    <source>
        <dbReference type="SAM" id="MobiDB-lite"/>
    </source>
</evidence>
<feature type="transmembrane region" description="Helical" evidence="7">
    <location>
        <begin position="454"/>
        <end position="473"/>
    </location>
</feature>
<evidence type="ECO:0000313" key="9">
    <source>
        <dbReference type="EMBL" id="KAF5735741.1"/>
    </source>
</evidence>
<comment type="similarity">
    <text evidence="2">Belongs to the major facilitator superfamily. Proton-dependent oligopeptide transporter (POT/PTR) (TC 2.A.17) family.</text>
</comment>
<feature type="transmembrane region" description="Helical" evidence="7">
    <location>
        <begin position="887"/>
        <end position="905"/>
    </location>
</feature>
<keyword evidence="5 7" id="KW-0472">Membrane</keyword>
<dbReference type="Pfam" id="PF00854">
    <property type="entry name" value="PTR2"/>
    <property type="match status" value="1"/>
</dbReference>
<evidence type="ECO:0000256" key="7">
    <source>
        <dbReference type="SAM" id="Phobius"/>
    </source>
</evidence>
<feature type="transmembrane region" description="Helical" evidence="7">
    <location>
        <begin position="843"/>
        <end position="867"/>
    </location>
</feature>
<dbReference type="FunCoup" id="A0A7J7CNW6">
    <property type="interactions" value="1398"/>
</dbReference>
<keyword evidence="4 7" id="KW-1133">Transmembrane helix</keyword>
<comment type="caution">
    <text evidence="9">The sequence shown here is derived from an EMBL/GenBank/DDBJ whole genome shotgun (WGS) entry which is preliminary data.</text>
</comment>
<feature type="transmembrane region" description="Helical" evidence="7">
    <location>
        <begin position="392"/>
        <end position="410"/>
    </location>
</feature>
<feature type="transmembrane region" description="Helical" evidence="7">
    <location>
        <begin position="430"/>
        <end position="447"/>
    </location>
</feature>
<feature type="region of interest" description="Disordered" evidence="6">
    <location>
        <begin position="190"/>
        <end position="218"/>
    </location>
</feature>
<dbReference type="GO" id="GO:0016020">
    <property type="term" value="C:membrane"/>
    <property type="evidence" value="ECO:0007669"/>
    <property type="project" value="UniProtKB-SubCell"/>
</dbReference>
<feature type="transmembrane region" description="Helical" evidence="7">
    <location>
        <begin position="689"/>
        <end position="708"/>
    </location>
</feature>
<dbReference type="PANTHER" id="PTHR11654">
    <property type="entry name" value="OLIGOPEPTIDE TRANSPORTER-RELATED"/>
    <property type="match status" value="1"/>
</dbReference>
<dbReference type="Gene3D" id="1.20.1250.20">
    <property type="entry name" value="MFS general substrate transporter like domains"/>
    <property type="match status" value="1"/>
</dbReference>
<accession>A0A7J7CNW6</accession>
<dbReference type="CDD" id="cd17419">
    <property type="entry name" value="MFS_NPF7"/>
    <property type="match status" value="1"/>
</dbReference>
<dbReference type="EMBL" id="JAAARO010000015">
    <property type="protein sequence ID" value="KAF5735741.1"/>
    <property type="molecule type" value="Genomic_DNA"/>
</dbReference>
<comment type="subcellular location">
    <subcellularLocation>
        <location evidence="1">Membrane</location>
        <topology evidence="1">Multi-pass membrane protein</topology>
    </subcellularLocation>
</comment>
<dbReference type="AlphaFoldDB" id="A0A7J7CNW6"/>
<keyword evidence="10" id="KW-1185">Reference proteome</keyword>
<dbReference type="InParanoid" id="A0A7J7CNW6"/>
<reference evidence="9 10" key="1">
    <citation type="journal article" date="2020" name="Nat. Commun.">
        <title>Genome of Tripterygium wilfordii and identification of cytochrome P450 involved in triptolide biosynthesis.</title>
        <authorList>
            <person name="Tu L."/>
            <person name="Su P."/>
            <person name="Zhang Z."/>
            <person name="Gao L."/>
            <person name="Wang J."/>
            <person name="Hu T."/>
            <person name="Zhou J."/>
            <person name="Zhang Y."/>
            <person name="Zhao Y."/>
            <person name="Liu Y."/>
            <person name="Song Y."/>
            <person name="Tong Y."/>
            <person name="Lu Y."/>
            <person name="Yang J."/>
            <person name="Xu C."/>
            <person name="Jia M."/>
            <person name="Peters R.J."/>
            <person name="Huang L."/>
            <person name="Gao W."/>
        </authorList>
    </citation>
    <scope>NUCLEOTIDE SEQUENCE [LARGE SCALE GENOMIC DNA]</scope>
    <source>
        <strain evidence="10">cv. XIE 37</strain>
        <tissue evidence="9">Leaf</tissue>
    </source>
</reference>
<evidence type="ECO:0000256" key="3">
    <source>
        <dbReference type="ARBA" id="ARBA00022692"/>
    </source>
</evidence>
<feature type="transmembrane region" description="Helical" evidence="7">
    <location>
        <begin position="493"/>
        <end position="511"/>
    </location>
</feature>
<feature type="transmembrane region" description="Helical" evidence="7">
    <location>
        <begin position="764"/>
        <end position="783"/>
    </location>
</feature>
<feature type="transmembrane region" description="Helical" evidence="7">
    <location>
        <begin position="803"/>
        <end position="822"/>
    </location>
</feature>
<dbReference type="Pfam" id="PF08743">
    <property type="entry name" value="Nse4_C"/>
    <property type="match status" value="1"/>
</dbReference>
<feature type="region of interest" description="Disordered" evidence="6">
    <location>
        <begin position="1"/>
        <end position="21"/>
    </location>
</feature>